<sequence length="92" mass="10648">MVLSKTKSSFYRRLLIASLIERGFNTIPKIMSEIEIPRRTAQDTISALEELDIECIFIGAPKNGYYEIRSWGAIDKNWVMNNTIKLMETLSY</sequence>
<organism evidence="1 2">
    <name type="scientific">Pseudoalteromonas neustonica</name>
    <dbReference type="NCBI Taxonomy" id="1840331"/>
    <lineage>
        <taxon>Bacteria</taxon>
        <taxon>Pseudomonadati</taxon>
        <taxon>Pseudomonadota</taxon>
        <taxon>Gammaproteobacteria</taxon>
        <taxon>Alteromonadales</taxon>
        <taxon>Pseudoalteromonadaceae</taxon>
        <taxon>Pseudoalteromonas</taxon>
    </lineage>
</organism>
<evidence type="ECO:0000313" key="1">
    <source>
        <dbReference type="EMBL" id="MEM5550119.1"/>
    </source>
</evidence>
<accession>A0ABU9TZB9</accession>
<dbReference type="EMBL" id="JBBMQU010000006">
    <property type="protein sequence ID" value="MEM5550119.1"/>
    <property type="molecule type" value="Genomic_DNA"/>
</dbReference>
<keyword evidence="2" id="KW-1185">Reference proteome</keyword>
<comment type="caution">
    <text evidence="1">The sequence shown here is derived from an EMBL/GenBank/DDBJ whole genome shotgun (WGS) entry which is preliminary data.</text>
</comment>
<reference evidence="1 2" key="1">
    <citation type="submission" date="2024-03" db="EMBL/GenBank/DDBJ databases">
        <title>Community enrichment and isolation of bacterial strains for fucoidan degradation.</title>
        <authorList>
            <person name="Sichert A."/>
        </authorList>
    </citation>
    <scope>NUCLEOTIDE SEQUENCE [LARGE SCALE GENOMIC DNA]</scope>
    <source>
        <strain evidence="1 2">AS81</strain>
    </source>
</reference>
<dbReference type="Gene3D" id="1.10.10.10">
    <property type="entry name" value="Winged helix-like DNA-binding domain superfamily/Winged helix DNA-binding domain"/>
    <property type="match status" value="1"/>
</dbReference>
<dbReference type="Proteomes" id="UP001388366">
    <property type="component" value="Unassembled WGS sequence"/>
</dbReference>
<dbReference type="Pfam" id="PF09904">
    <property type="entry name" value="HTH_43"/>
    <property type="match status" value="1"/>
</dbReference>
<name>A0ABU9TZB9_9GAMM</name>
<dbReference type="InterPro" id="IPR017162">
    <property type="entry name" value="UCP037266"/>
</dbReference>
<evidence type="ECO:0000313" key="2">
    <source>
        <dbReference type="Proteomes" id="UP001388366"/>
    </source>
</evidence>
<proteinExistence type="predicted"/>
<dbReference type="RefSeq" id="WP_342883437.1">
    <property type="nucleotide sequence ID" value="NZ_JBBMQU010000006.1"/>
</dbReference>
<dbReference type="InterPro" id="IPR036388">
    <property type="entry name" value="WH-like_DNA-bd_sf"/>
</dbReference>
<protein>
    <submittedName>
        <fullName evidence="1">Helix-turn-helix domain-containing protein</fullName>
    </submittedName>
</protein>
<gene>
    <name evidence="1" type="ORF">WNY63_05170</name>
</gene>